<dbReference type="AlphaFoldDB" id="A0A9D1S3K2"/>
<dbReference type="InterPro" id="IPR000873">
    <property type="entry name" value="AMP-dep_synth/lig_dom"/>
</dbReference>
<evidence type="ECO:0000256" key="3">
    <source>
        <dbReference type="SAM" id="Phobius"/>
    </source>
</evidence>
<name>A0A9D1S3K2_9FIRM</name>
<evidence type="ECO:0000259" key="4">
    <source>
        <dbReference type="PROSITE" id="PS50075"/>
    </source>
</evidence>
<dbReference type="PANTHER" id="PTHR43201:SF5">
    <property type="entry name" value="MEDIUM-CHAIN ACYL-COA LIGASE ACSF2, MITOCHONDRIAL"/>
    <property type="match status" value="1"/>
</dbReference>
<feature type="transmembrane region" description="Helical" evidence="3">
    <location>
        <begin position="214"/>
        <end position="235"/>
    </location>
</feature>
<gene>
    <name evidence="5" type="ORF">IAC52_03615</name>
</gene>
<dbReference type="GO" id="GO:0006631">
    <property type="term" value="P:fatty acid metabolic process"/>
    <property type="evidence" value="ECO:0007669"/>
    <property type="project" value="TreeGrafter"/>
</dbReference>
<comment type="similarity">
    <text evidence="1">Belongs to the ATP-dependent AMP-binding enzyme family.</text>
</comment>
<dbReference type="Proteomes" id="UP000824070">
    <property type="component" value="Unassembled WGS sequence"/>
</dbReference>
<evidence type="ECO:0000256" key="1">
    <source>
        <dbReference type="ARBA" id="ARBA00006432"/>
    </source>
</evidence>
<feature type="domain" description="Carrier" evidence="4">
    <location>
        <begin position="589"/>
        <end position="667"/>
    </location>
</feature>
<dbReference type="Pfam" id="PF00501">
    <property type="entry name" value="AMP-binding"/>
    <property type="match status" value="1"/>
</dbReference>
<keyword evidence="3" id="KW-0472">Membrane</keyword>
<keyword evidence="3" id="KW-0812">Transmembrane</keyword>
<dbReference type="GO" id="GO:0031956">
    <property type="term" value="F:medium-chain fatty acid-CoA ligase activity"/>
    <property type="evidence" value="ECO:0007669"/>
    <property type="project" value="TreeGrafter"/>
</dbReference>
<dbReference type="InterPro" id="IPR045851">
    <property type="entry name" value="AMP-bd_C_sf"/>
</dbReference>
<dbReference type="SUPFAM" id="SSF47336">
    <property type="entry name" value="ACP-like"/>
    <property type="match status" value="1"/>
</dbReference>
<dbReference type="InterPro" id="IPR036736">
    <property type="entry name" value="ACP-like_sf"/>
</dbReference>
<accession>A0A9D1S3K2</accession>
<keyword evidence="2" id="KW-0436">Ligase</keyword>
<dbReference type="Gene3D" id="3.30.300.30">
    <property type="match status" value="1"/>
</dbReference>
<keyword evidence="3" id="KW-1133">Transmembrane helix</keyword>
<reference evidence="5" key="1">
    <citation type="submission" date="2020-10" db="EMBL/GenBank/DDBJ databases">
        <authorList>
            <person name="Gilroy R."/>
        </authorList>
    </citation>
    <scope>NUCLEOTIDE SEQUENCE</scope>
    <source>
        <strain evidence="5">ChiGjej1B1-22543</strain>
    </source>
</reference>
<dbReference type="Pfam" id="PF00550">
    <property type="entry name" value="PP-binding"/>
    <property type="match status" value="1"/>
</dbReference>
<evidence type="ECO:0000256" key="2">
    <source>
        <dbReference type="ARBA" id="ARBA00022598"/>
    </source>
</evidence>
<dbReference type="Gene3D" id="1.10.1200.10">
    <property type="entry name" value="ACP-like"/>
    <property type="match status" value="1"/>
</dbReference>
<reference evidence="5" key="2">
    <citation type="journal article" date="2021" name="PeerJ">
        <title>Extensive microbial diversity within the chicken gut microbiome revealed by metagenomics and culture.</title>
        <authorList>
            <person name="Gilroy R."/>
            <person name="Ravi A."/>
            <person name="Getino M."/>
            <person name="Pursley I."/>
            <person name="Horton D.L."/>
            <person name="Alikhan N.F."/>
            <person name="Baker D."/>
            <person name="Gharbi K."/>
            <person name="Hall N."/>
            <person name="Watson M."/>
            <person name="Adriaenssens E.M."/>
            <person name="Foster-Nyarko E."/>
            <person name="Jarju S."/>
            <person name="Secka A."/>
            <person name="Antonio M."/>
            <person name="Oren A."/>
            <person name="Chaudhuri R.R."/>
            <person name="La Ragione R."/>
            <person name="Hildebrand F."/>
            <person name="Pallen M.J."/>
        </authorList>
    </citation>
    <scope>NUCLEOTIDE SEQUENCE</scope>
    <source>
        <strain evidence="5">ChiGjej1B1-22543</strain>
    </source>
</reference>
<organism evidence="5 6">
    <name type="scientific">Candidatus Alloenteromonas pullicola</name>
    <dbReference type="NCBI Taxonomy" id="2840784"/>
    <lineage>
        <taxon>Bacteria</taxon>
        <taxon>Bacillati</taxon>
        <taxon>Bacillota</taxon>
        <taxon>Bacillota incertae sedis</taxon>
        <taxon>Candidatus Alloenteromonas</taxon>
    </lineage>
</organism>
<proteinExistence type="inferred from homology"/>
<dbReference type="EMBL" id="DVMV01000025">
    <property type="protein sequence ID" value="HIU45367.1"/>
    <property type="molecule type" value="Genomic_DNA"/>
</dbReference>
<dbReference type="PANTHER" id="PTHR43201">
    <property type="entry name" value="ACYL-COA SYNTHETASE"/>
    <property type="match status" value="1"/>
</dbReference>
<evidence type="ECO:0000313" key="5">
    <source>
        <dbReference type="EMBL" id="HIU45367.1"/>
    </source>
</evidence>
<dbReference type="InterPro" id="IPR009081">
    <property type="entry name" value="PP-bd_ACP"/>
</dbReference>
<dbReference type="SUPFAM" id="SSF56801">
    <property type="entry name" value="Acetyl-CoA synthetase-like"/>
    <property type="match status" value="1"/>
</dbReference>
<protein>
    <submittedName>
        <fullName evidence="5">AMP-binding protein</fullName>
    </submittedName>
</protein>
<evidence type="ECO:0000313" key="6">
    <source>
        <dbReference type="Proteomes" id="UP000824070"/>
    </source>
</evidence>
<dbReference type="Gene3D" id="3.40.50.12780">
    <property type="entry name" value="N-terminal domain of ligase-like"/>
    <property type="match status" value="1"/>
</dbReference>
<sequence>MKKYTQAQVKECIDRAAKVAATGQNMRDIYNGIVSNDPRSLSSISFDEAGKMIKTTYADFKDQVFVTASRLSKLLSATAPGTIVAIKLKNSPRWPVVFWALLMCGHSPLLIDAKLAKENTDNLLTQAKAKAIITSDEEKFCVPSYRWNDIAAEEADYQFRPDWANHVIFCSSGTTGDAKMMVYTGKNLVSQILAAIDIDKSNLDIIHPGKIRNFAMLPFHHIFGFVAVYLWYAYYGKTHVYPASQSVQDMLYAIKKAKCTHIYSVPLLWDKIAQNVNVTIASMKHGFSDVFSRMIAYNTGKISKKEAGLGANKHINGMLKKKVLGKNVEFCISGGGFLSPKTQYSINGLGYPLYNGYGMTEIGIACVELSPDVDVRLRGSIGKPFHGYEFRIVDSNGNVNDNPVATGELQIKSPVVHNREIIGGVMKYVSFKDGYFPTGDIAYRNEEGQYFLRGRIKDTIILSNGENVYPDEIESYFKDVRNLNNVVCLGAKLPGEDEEKIVLVCEVDNSVTPETLLKIHDDIKAINATLPSEKKVQQVLINKRPLPLSGSMKVKRFMIKKAIEDGSADYIGFNSKKKKAVSFDGFDQKLVNETVARVTKVFAKVLALPEFKIEPDADWGKDLGGDSMSYIDMAQTLNREFKVDIPEELWGQLMTVNDFAKEILTLLK</sequence>
<comment type="caution">
    <text evidence="5">The sequence shown here is derived from an EMBL/GenBank/DDBJ whole genome shotgun (WGS) entry which is preliminary data.</text>
</comment>
<dbReference type="PROSITE" id="PS50075">
    <property type="entry name" value="CARRIER"/>
    <property type="match status" value="1"/>
</dbReference>
<dbReference type="InterPro" id="IPR042099">
    <property type="entry name" value="ANL_N_sf"/>
</dbReference>